<feature type="compositionally biased region" description="Basic and acidic residues" evidence="1">
    <location>
        <begin position="37"/>
        <end position="50"/>
    </location>
</feature>
<accession>A0A8T0URX0</accession>
<feature type="compositionally biased region" description="Basic residues" evidence="1">
    <location>
        <begin position="1"/>
        <end position="14"/>
    </location>
</feature>
<protein>
    <submittedName>
        <fullName evidence="2">Uncharacterized protein</fullName>
    </submittedName>
</protein>
<dbReference type="Proteomes" id="UP000823388">
    <property type="component" value="Chromosome 3K"/>
</dbReference>
<organism evidence="2 3">
    <name type="scientific">Panicum virgatum</name>
    <name type="common">Blackwell switchgrass</name>
    <dbReference type="NCBI Taxonomy" id="38727"/>
    <lineage>
        <taxon>Eukaryota</taxon>
        <taxon>Viridiplantae</taxon>
        <taxon>Streptophyta</taxon>
        <taxon>Embryophyta</taxon>
        <taxon>Tracheophyta</taxon>
        <taxon>Spermatophyta</taxon>
        <taxon>Magnoliopsida</taxon>
        <taxon>Liliopsida</taxon>
        <taxon>Poales</taxon>
        <taxon>Poaceae</taxon>
        <taxon>PACMAD clade</taxon>
        <taxon>Panicoideae</taxon>
        <taxon>Panicodae</taxon>
        <taxon>Paniceae</taxon>
        <taxon>Panicinae</taxon>
        <taxon>Panicum</taxon>
        <taxon>Panicum sect. Hiantes</taxon>
    </lineage>
</organism>
<proteinExistence type="predicted"/>
<evidence type="ECO:0000313" key="3">
    <source>
        <dbReference type="Proteomes" id="UP000823388"/>
    </source>
</evidence>
<gene>
    <name evidence="2" type="ORF">PVAP13_3KG176854</name>
</gene>
<feature type="region of interest" description="Disordered" evidence="1">
    <location>
        <begin position="1"/>
        <end position="76"/>
    </location>
</feature>
<sequence>MRKRRARLAIRRRRETAPPRRGLSRRRLDCSPITAGDQKDARTWTWDRRQARAAPTARTERTWRDGISQQPLRNASRRPWWAAGLPHASEEYSSSCCLATNLRWTRPVGPVVTRPWRPAGANNSNHTILLNEQPTIK</sequence>
<keyword evidence="3" id="KW-1185">Reference proteome</keyword>
<reference evidence="2" key="1">
    <citation type="submission" date="2020-05" db="EMBL/GenBank/DDBJ databases">
        <title>WGS assembly of Panicum virgatum.</title>
        <authorList>
            <person name="Lovell J.T."/>
            <person name="Jenkins J."/>
            <person name="Shu S."/>
            <person name="Juenger T.E."/>
            <person name="Schmutz J."/>
        </authorList>
    </citation>
    <scope>NUCLEOTIDE SEQUENCE</scope>
    <source>
        <strain evidence="2">AP13</strain>
    </source>
</reference>
<name>A0A8T0URX0_PANVG</name>
<evidence type="ECO:0000256" key="1">
    <source>
        <dbReference type="SAM" id="MobiDB-lite"/>
    </source>
</evidence>
<evidence type="ECO:0000313" key="2">
    <source>
        <dbReference type="EMBL" id="KAG2624815.1"/>
    </source>
</evidence>
<dbReference type="AlphaFoldDB" id="A0A8T0URX0"/>
<comment type="caution">
    <text evidence="2">The sequence shown here is derived from an EMBL/GenBank/DDBJ whole genome shotgun (WGS) entry which is preliminary data.</text>
</comment>
<dbReference type="EMBL" id="CM029041">
    <property type="protein sequence ID" value="KAG2624815.1"/>
    <property type="molecule type" value="Genomic_DNA"/>
</dbReference>